<dbReference type="AlphaFoldDB" id="A0A0T5VJI8"/>
<feature type="signal peptide" evidence="1">
    <location>
        <begin position="1"/>
        <end position="23"/>
    </location>
</feature>
<dbReference type="OrthoDB" id="755482at2"/>
<keyword evidence="1" id="KW-0732">Signal</keyword>
<dbReference type="RefSeq" id="WP_157258175.1">
    <property type="nucleotide sequence ID" value="NZ_LMZQ01000026.1"/>
</dbReference>
<feature type="chain" id="PRO_5006665219" evidence="1">
    <location>
        <begin position="24"/>
        <end position="181"/>
    </location>
</feature>
<dbReference type="EMBL" id="LMZQ01000026">
    <property type="protein sequence ID" value="KRT14044.1"/>
    <property type="molecule type" value="Genomic_DNA"/>
</dbReference>
<name>A0A0T5VJI8_9SPHI</name>
<evidence type="ECO:0000256" key="1">
    <source>
        <dbReference type="SAM" id="SignalP"/>
    </source>
</evidence>
<protein>
    <submittedName>
        <fullName evidence="2">Uncharacterized protein</fullName>
    </submittedName>
</protein>
<proteinExistence type="predicted"/>
<comment type="caution">
    <text evidence="2">The sequence shown here is derived from an EMBL/GenBank/DDBJ whole genome shotgun (WGS) entry which is preliminary data.</text>
</comment>
<evidence type="ECO:0000313" key="2">
    <source>
        <dbReference type="EMBL" id="KRT14044.1"/>
    </source>
</evidence>
<gene>
    <name evidence="2" type="ORF">ASU31_21210</name>
</gene>
<keyword evidence="3" id="KW-1185">Reference proteome</keyword>
<organism evidence="2 3">
    <name type="scientific">Pedobacter ginsenosidimutans</name>
    <dbReference type="NCBI Taxonomy" id="687842"/>
    <lineage>
        <taxon>Bacteria</taxon>
        <taxon>Pseudomonadati</taxon>
        <taxon>Bacteroidota</taxon>
        <taxon>Sphingobacteriia</taxon>
        <taxon>Sphingobacteriales</taxon>
        <taxon>Sphingobacteriaceae</taxon>
        <taxon>Pedobacter</taxon>
    </lineage>
</organism>
<dbReference type="Proteomes" id="UP000051950">
    <property type="component" value="Unassembled WGS sequence"/>
</dbReference>
<evidence type="ECO:0000313" key="3">
    <source>
        <dbReference type="Proteomes" id="UP000051950"/>
    </source>
</evidence>
<accession>A0A0T5VJI8</accession>
<sequence length="181" mass="21407">MKLYLRSILCCAVLCAFFSQVNAQQDFLINSKNDTLKGEIKKQFIGFYRFKPEGGTSFNKIPIRETKEFYKVEKEINYLVKVRPDKRSPDFLQRLVKGKIDLFEYYRQSGNNQVDIVWYASKENGELFEVKSNHIFGSRNDRKDRLYSLISDKPELLEKFKKDDSYSFEAVKECIKLYNSN</sequence>
<reference evidence="2 3" key="1">
    <citation type="submission" date="2015-11" db="EMBL/GenBank/DDBJ databases">
        <title>Sequence of Pedobacter ginsenosidimutans.</title>
        <authorList>
            <person name="Carson E."/>
            <person name="Keyser V."/>
            <person name="Newman J."/>
            <person name="Miller J."/>
        </authorList>
    </citation>
    <scope>NUCLEOTIDE SEQUENCE [LARGE SCALE GENOMIC DNA]</scope>
    <source>
        <strain evidence="2 3">KACC 14530</strain>
    </source>
</reference>